<sequence length="72" mass="8548">MANIIKIGDNILILSGKYKNKISKIINIYKKNKKVNILNFEKRKFFINKKKKNLLINMNKIIKIKLINSMKK</sequence>
<evidence type="ECO:0000313" key="1">
    <source>
        <dbReference type="EMBL" id="XBT18637.1"/>
    </source>
</evidence>
<organism evidence="1">
    <name type="scientific">Candidatus Shikimatogenerans sp. Tcar</name>
    <dbReference type="NCBI Taxonomy" id="3158565"/>
    <lineage>
        <taxon>Bacteria</taxon>
        <taxon>Pseudomonadati</taxon>
        <taxon>Bacteroidota</taxon>
        <taxon>Flavobacteriia</taxon>
        <taxon>Flavobacteriales</taxon>
        <taxon>Candidatus Shikimatogenerans</taxon>
    </lineage>
</organism>
<name>A0AAU7QSF9_9FLAO</name>
<dbReference type="EMBL" id="CP157896">
    <property type="protein sequence ID" value="XBT18637.1"/>
    <property type="molecule type" value="Genomic_DNA"/>
</dbReference>
<dbReference type="SUPFAM" id="SSF50104">
    <property type="entry name" value="Translation proteins SH3-like domain"/>
    <property type="match status" value="1"/>
</dbReference>
<proteinExistence type="predicted"/>
<evidence type="ECO:0008006" key="2">
    <source>
        <dbReference type="Google" id="ProtNLM"/>
    </source>
</evidence>
<protein>
    <recommendedName>
        <fullName evidence="2">50S ribosomal protein L24</fullName>
    </recommendedName>
</protein>
<gene>
    <name evidence="1" type="ORF">ABNO60_00620</name>
</gene>
<accession>A0AAU7QSF9</accession>
<dbReference type="InterPro" id="IPR008991">
    <property type="entry name" value="Translation_prot_SH3-like_sf"/>
</dbReference>
<dbReference type="AlphaFoldDB" id="A0AAU7QSF9"/>
<dbReference type="InterPro" id="IPR014722">
    <property type="entry name" value="Rib_uL2_dom2"/>
</dbReference>
<reference evidence="1" key="1">
    <citation type="submission" date="2024-06" db="EMBL/GenBank/DDBJ databases">
        <title>Diversity, functionality, and evolutionary history of bacterial symbionts in false click beetles (Coleoptera, Throscidae).</title>
        <authorList>
            <person name="Wierz J.C."/>
            <person name="Malm H."/>
            <person name="Kaltenpoth M."/>
            <person name="Engl T."/>
        </authorList>
    </citation>
    <scope>NUCLEOTIDE SEQUENCE</scope>
    <source>
        <strain evidence="1">Tcar</strain>
    </source>
</reference>
<dbReference type="Gene3D" id="2.30.30.30">
    <property type="match status" value="1"/>
</dbReference>